<dbReference type="AlphaFoldDB" id="A0A644YYQ3"/>
<accession>A0A644YYQ3</accession>
<dbReference type="PIRSF" id="PIRSF017082">
    <property type="entry name" value="YflP"/>
    <property type="match status" value="1"/>
</dbReference>
<dbReference type="Gene3D" id="3.40.190.150">
    <property type="entry name" value="Bordetella uptake gene, domain 1"/>
    <property type="match status" value="1"/>
</dbReference>
<dbReference type="CDD" id="cd07012">
    <property type="entry name" value="PBP2_Bug_TTT"/>
    <property type="match status" value="1"/>
</dbReference>
<organism evidence="1">
    <name type="scientific">bioreactor metagenome</name>
    <dbReference type="NCBI Taxonomy" id="1076179"/>
    <lineage>
        <taxon>unclassified sequences</taxon>
        <taxon>metagenomes</taxon>
        <taxon>ecological metagenomes</taxon>
    </lineage>
</organism>
<dbReference type="InterPro" id="IPR005064">
    <property type="entry name" value="BUG"/>
</dbReference>
<dbReference type="PANTHER" id="PTHR42928:SF5">
    <property type="entry name" value="BLR1237 PROTEIN"/>
    <property type="match status" value="1"/>
</dbReference>
<dbReference type="Gene3D" id="3.40.190.10">
    <property type="entry name" value="Periplasmic binding protein-like II"/>
    <property type="match status" value="1"/>
</dbReference>
<evidence type="ECO:0008006" key="2">
    <source>
        <dbReference type="Google" id="ProtNLM"/>
    </source>
</evidence>
<gene>
    <name evidence="1" type="ORF">SDC9_80333</name>
</gene>
<protein>
    <recommendedName>
        <fullName evidence="2">ABC transporter substrate-binding protein</fullName>
    </recommendedName>
</protein>
<dbReference type="SUPFAM" id="SSF53850">
    <property type="entry name" value="Periplasmic binding protein-like II"/>
    <property type="match status" value="1"/>
</dbReference>
<name>A0A644YYQ3_9ZZZZ</name>
<comment type="caution">
    <text evidence="1">The sequence shown here is derived from an EMBL/GenBank/DDBJ whole genome shotgun (WGS) entry which is preliminary data.</text>
</comment>
<sequence>MKKLLVLVMLLSLVLGSVFAQGSTEATADSYPSGPVSVIVPYSAGGGTDLVARALVDAAKANFPKNIAVENRTGGGGAVGMSYGANAKADGSVITMITVELVTLPHTGTGAGLYYDQFKPIMLVNSAYSAITVQKNSPYNTLNEFLAAAKTKTMRVGNSGVGAIWHLAAAGLAKTAQVNFNHIPFDGAAPAITSLLGGHIDAVTVSYAEVASQVDAGNLKVLAVLAPERIAATPNIPTAKELGYDVAIGTWRGLGVPKATPQPVADKIEKIFTDASKSDAFVKFMNSSNNIIDVMDSTSYGAKLVKDNDMFKALIEELGLKQQ</sequence>
<dbReference type="Pfam" id="PF03401">
    <property type="entry name" value="TctC"/>
    <property type="match status" value="1"/>
</dbReference>
<reference evidence="1" key="1">
    <citation type="submission" date="2019-08" db="EMBL/GenBank/DDBJ databases">
        <authorList>
            <person name="Kucharzyk K."/>
            <person name="Murdoch R.W."/>
            <person name="Higgins S."/>
            <person name="Loffler F."/>
        </authorList>
    </citation>
    <scope>NUCLEOTIDE SEQUENCE</scope>
</reference>
<dbReference type="InterPro" id="IPR042100">
    <property type="entry name" value="Bug_dom1"/>
</dbReference>
<evidence type="ECO:0000313" key="1">
    <source>
        <dbReference type="EMBL" id="MPM33755.1"/>
    </source>
</evidence>
<proteinExistence type="predicted"/>
<dbReference type="PANTHER" id="PTHR42928">
    <property type="entry name" value="TRICARBOXYLATE-BINDING PROTEIN"/>
    <property type="match status" value="1"/>
</dbReference>
<dbReference type="EMBL" id="VSSQ01006753">
    <property type="protein sequence ID" value="MPM33755.1"/>
    <property type="molecule type" value="Genomic_DNA"/>
</dbReference>